<name>A0ACC1CTN3_9NEOP</name>
<dbReference type="EMBL" id="CM034402">
    <property type="protein sequence ID" value="KAJ0175021.1"/>
    <property type="molecule type" value="Genomic_DNA"/>
</dbReference>
<proteinExistence type="predicted"/>
<reference evidence="1 2" key="1">
    <citation type="journal article" date="2021" name="Front. Genet.">
        <title>Chromosome-Level Genome Assembly Reveals Significant Gene Expansion in the Toll and IMD Signaling Pathways of Dendrolimus kikuchii.</title>
        <authorList>
            <person name="Zhou J."/>
            <person name="Wu P."/>
            <person name="Xiong Z."/>
            <person name="Liu N."/>
            <person name="Zhao N."/>
            <person name="Ji M."/>
            <person name="Qiu Y."/>
            <person name="Yang B."/>
        </authorList>
    </citation>
    <scope>NUCLEOTIDE SEQUENCE [LARGE SCALE GENOMIC DNA]</scope>
    <source>
        <strain evidence="1">Ann1</strain>
    </source>
</reference>
<comment type="caution">
    <text evidence="1">The sequence shown here is derived from an EMBL/GenBank/DDBJ whole genome shotgun (WGS) entry which is preliminary data.</text>
</comment>
<sequence>MAVSSYGVDGVVYNFGEDFNRTLTRCQSGSSWIPLEYSDVGVKGPYENEKGIRASENSCATTLPITLVPEANLYITVFMATEEDESGLLVLVTDENSLPLIKYMYNRSVKEYVAGWCRLSFIIKEESVGYINLFGYSGHNEVILVDSIHYIPKTKNIFVNDVDEDEYIGYDIGNNNTDEIFIYGYGSGITGEEDNYPTEDSGNGQQTEKNVEELDDINDDGSGLGNDGEIDVDKDADDSEESSGEGNVTTTELVTEITTTSTELPVITNPPEEIVESAGLGPWVITLIVVATVTGLALVAIGAYHLGKNKGLSENPLIFDDIQEPRSAVSIPRVRGVAESPIQIIDRPYFM</sequence>
<dbReference type="Proteomes" id="UP000824533">
    <property type="component" value="Linkage Group LG16"/>
</dbReference>
<evidence type="ECO:0000313" key="1">
    <source>
        <dbReference type="EMBL" id="KAJ0175021.1"/>
    </source>
</evidence>
<evidence type="ECO:0000313" key="2">
    <source>
        <dbReference type="Proteomes" id="UP000824533"/>
    </source>
</evidence>
<gene>
    <name evidence="1" type="ORF">K1T71_009162</name>
</gene>
<protein>
    <submittedName>
        <fullName evidence="1">Uncharacterized protein</fullName>
    </submittedName>
</protein>
<accession>A0ACC1CTN3</accession>
<organism evidence="1 2">
    <name type="scientific">Dendrolimus kikuchii</name>
    <dbReference type="NCBI Taxonomy" id="765133"/>
    <lineage>
        <taxon>Eukaryota</taxon>
        <taxon>Metazoa</taxon>
        <taxon>Ecdysozoa</taxon>
        <taxon>Arthropoda</taxon>
        <taxon>Hexapoda</taxon>
        <taxon>Insecta</taxon>
        <taxon>Pterygota</taxon>
        <taxon>Neoptera</taxon>
        <taxon>Endopterygota</taxon>
        <taxon>Lepidoptera</taxon>
        <taxon>Glossata</taxon>
        <taxon>Ditrysia</taxon>
        <taxon>Bombycoidea</taxon>
        <taxon>Lasiocampidae</taxon>
        <taxon>Dendrolimus</taxon>
    </lineage>
</organism>
<keyword evidence="2" id="KW-1185">Reference proteome</keyword>